<dbReference type="Proteomes" id="UP000606974">
    <property type="component" value="Unassembled WGS sequence"/>
</dbReference>
<protein>
    <submittedName>
        <fullName evidence="2">Uncharacterized protein</fullName>
    </submittedName>
</protein>
<dbReference type="AlphaFoldDB" id="A0A8H7A894"/>
<sequence length="124" mass="14590">MGAEAIQQLAETTAAVATRKKRQSAPGRRLQKGGVLYSQEARSMRQEREIEEEQKKEDREDRQMSAYIRRLPEEQRTAFLHEMEGDNLERATRLQARLTQRRQQAAQRRAERRARNREAAQREA</sequence>
<evidence type="ECO:0000256" key="1">
    <source>
        <dbReference type="SAM" id="MobiDB-lite"/>
    </source>
</evidence>
<accession>A0A8H7A894</accession>
<feature type="compositionally biased region" description="Low complexity" evidence="1">
    <location>
        <begin position="97"/>
        <end position="107"/>
    </location>
</feature>
<feature type="region of interest" description="Disordered" evidence="1">
    <location>
        <begin position="97"/>
        <end position="124"/>
    </location>
</feature>
<feature type="region of interest" description="Disordered" evidence="1">
    <location>
        <begin position="14"/>
        <end position="64"/>
    </location>
</feature>
<proteinExistence type="predicted"/>
<organism evidence="2 3">
    <name type="scientific">Endocarpon pusillum</name>
    <dbReference type="NCBI Taxonomy" id="364733"/>
    <lineage>
        <taxon>Eukaryota</taxon>
        <taxon>Fungi</taxon>
        <taxon>Dikarya</taxon>
        <taxon>Ascomycota</taxon>
        <taxon>Pezizomycotina</taxon>
        <taxon>Eurotiomycetes</taxon>
        <taxon>Chaetothyriomycetidae</taxon>
        <taxon>Verrucariales</taxon>
        <taxon>Verrucariaceae</taxon>
        <taxon>Endocarpon</taxon>
    </lineage>
</organism>
<gene>
    <name evidence="2" type="ORF">GJ744_005835</name>
</gene>
<reference evidence="2" key="1">
    <citation type="submission" date="2020-02" db="EMBL/GenBank/DDBJ databases">
        <authorList>
            <person name="Palmer J.M."/>
        </authorList>
    </citation>
    <scope>NUCLEOTIDE SEQUENCE</scope>
    <source>
        <strain evidence="2">EPUS1.4</strain>
        <tissue evidence="2">Thallus</tissue>
    </source>
</reference>
<comment type="caution">
    <text evidence="2">The sequence shown here is derived from an EMBL/GenBank/DDBJ whole genome shotgun (WGS) entry which is preliminary data.</text>
</comment>
<evidence type="ECO:0000313" key="3">
    <source>
        <dbReference type="Proteomes" id="UP000606974"/>
    </source>
</evidence>
<feature type="compositionally biased region" description="Basic and acidic residues" evidence="1">
    <location>
        <begin position="42"/>
        <end position="63"/>
    </location>
</feature>
<dbReference type="EMBL" id="JAACFV010000255">
    <property type="protein sequence ID" value="KAF7502416.1"/>
    <property type="molecule type" value="Genomic_DNA"/>
</dbReference>
<name>A0A8H7A894_9EURO</name>
<keyword evidence="3" id="KW-1185">Reference proteome</keyword>
<evidence type="ECO:0000313" key="2">
    <source>
        <dbReference type="EMBL" id="KAF7502416.1"/>
    </source>
</evidence>